<dbReference type="Pfam" id="PF01564">
    <property type="entry name" value="Spermine_synth"/>
    <property type="match status" value="1"/>
</dbReference>
<dbReference type="PANTHER" id="PTHR43317">
    <property type="entry name" value="THERMOSPERMINE SYNTHASE ACAULIS5"/>
    <property type="match status" value="1"/>
</dbReference>
<feature type="transmembrane region" description="Helical" evidence="5">
    <location>
        <begin position="46"/>
        <end position="67"/>
    </location>
</feature>
<dbReference type="InterPro" id="IPR030374">
    <property type="entry name" value="PABS"/>
</dbReference>
<feature type="transmembrane region" description="Helical" evidence="5">
    <location>
        <begin position="121"/>
        <end position="144"/>
    </location>
</feature>
<dbReference type="InterPro" id="IPR029063">
    <property type="entry name" value="SAM-dependent_MTases_sf"/>
</dbReference>
<reference evidence="7 8" key="1">
    <citation type="submission" date="2019-02" db="EMBL/GenBank/DDBJ databases">
        <title>Deep-cultivation of Planctomycetes and their phenomic and genomic characterization uncovers novel biology.</title>
        <authorList>
            <person name="Wiegand S."/>
            <person name="Jogler M."/>
            <person name="Boedeker C."/>
            <person name="Pinto D."/>
            <person name="Vollmers J."/>
            <person name="Rivas-Marin E."/>
            <person name="Kohn T."/>
            <person name="Peeters S.H."/>
            <person name="Heuer A."/>
            <person name="Rast P."/>
            <person name="Oberbeckmann S."/>
            <person name="Bunk B."/>
            <person name="Jeske O."/>
            <person name="Meyerdierks A."/>
            <person name="Storesund J.E."/>
            <person name="Kallscheuer N."/>
            <person name="Luecker S."/>
            <person name="Lage O.M."/>
            <person name="Pohl T."/>
            <person name="Merkel B.J."/>
            <person name="Hornburger P."/>
            <person name="Mueller R.-W."/>
            <person name="Bruemmer F."/>
            <person name="Labrenz M."/>
            <person name="Spormann A.M."/>
            <person name="Op Den Camp H."/>
            <person name="Overmann J."/>
            <person name="Amann R."/>
            <person name="Jetten M.S.M."/>
            <person name="Mascher T."/>
            <person name="Medema M.H."/>
            <person name="Devos D.P."/>
            <person name="Kaster A.-K."/>
            <person name="Ovreas L."/>
            <person name="Rohde M."/>
            <person name="Galperin M.Y."/>
            <person name="Jogler C."/>
        </authorList>
    </citation>
    <scope>NUCLEOTIDE SEQUENCE [LARGE SCALE GENOMIC DNA]</scope>
    <source>
        <strain evidence="7 8">KOR34</strain>
    </source>
</reference>
<dbReference type="Gene3D" id="3.40.50.150">
    <property type="entry name" value="Vaccinia Virus protein VP39"/>
    <property type="match status" value="1"/>
</dbReference>
<dbReference type="PROSITE" id="PS51006">
    <property type="entry name" value="PABS_2"/>
    <property type="match status" value="1"/>
</dbReference>
<dbReference type="Proteomes" id="UP000316714">
    <property type="component" value="Unassembled WGS sequence"/>
</dbReference>
<sequence>MTPSRPAEPSSLVGPVNRNLGIFLVSVLGLFLEMLLIRWIGTEIRIFAYLQNTILIVCFLGLGLGCFTCRQEIKIQRTLIPLLCLTAILAIPFTRDFVANISTMLSSLDELVIWEYERVSGGWLVLSRMTLGLILTLLLMLLVCETFIPLGRLLGRYMDDHPRTIQAYGVNVGGSLIGIWLFALLSALHAPPVVWFAVAAGLLAVFVNAGGRRLANLAVLGAVVVTAGLADMNSDALVNTWSPYQKLTLSENNDASNWRGRYVVTVNNAAYQGIVDLSEEALRLDPPEVGRDRISQYDIPLRFKPQPKRVLIVGAGTGNDVAGALRAGAEHVTAVEIDPAIIKMGRDYHPEQPYASPRVTVVTDDARAFFETTDERFDLVIFGLLDSHTTTSMTNARLDHYVYTKESLSQARSLLTDDGVMMLTFIAQRPYIADRISTCLTEVFGRAPLIFGIPQTEIGWGGATFVTGSQDSINAALGSDQELAAQIADWQQRHPIVLPGGTEIAVDDWPYLYLEHRRIPTLHYLLGVMVLVLAFHYRKRLGVWSSAAGRPWLTRTNLHFFLLGAAFLLLEVQNISKASLVFGSTWIVNAVIISGILTMILLANLMASALPGLSQKLVGGCLIASCAVLYFVDLSQMSVLPLVGRVLVVGLLTTLPMFFAGIVFIKSFAAVERKNEALGANLLGALVGGLLESITFVIGVKALLLVVAGLYLAALATRPRQLDATLEEKDHAAEEPFGGSADAVGEEELVTLG</sequence>
<feature type="transmembrane region" description="Helical" evidence="5">
    <location>
        <begin position="521"/>
        <end position="538"/>
    </location>
</feature>
<keyword evidence="3 4" id="KW-0620">Polyamine biosynthesis</keyword>
<feature type="transmembrane region" description="Helical" evidence="5">
    <location>
        <begin position="644"/>
        <end position="665"/>
    </location>
</feature>
<dbReference type="AlphaFoldDB" id="A0A5C5VC38"/>
<comment type="similarity">
    <text evidence="1">Belongs to the spermidine/spermine synthase family.</text>
</comment>
<feature type="transmembrane region" description="Helical" evidence="5">
    <location>
        <begin position="20"/>
        <end position="40"/>
    </location>
</feature>
<dbReference type="OrthoDB" id="7510320at2"/>
<dbReference type="SUPFAM" id="SSF53335">
    <property type="entry name" value="S-adenosyl-L-methionine-dependent methyltransferases"/>
    <property type="match status" value="1"/>
</dbReference>
<evidence type="ECO:0000256" key="5">
    <source>
        <dbReference type="SAM" id="Phobius"/>
    </source>
</evidence>
<dbReference type="GO" id="GO:0004766">
    <property type="term" value="F:spermidine synthase activity"/>
    <property type="evidence" value="ECO:0007669"/>
    <property type="project" value="UniProtKB-EC"/>
</dbReference>
<keyword evidence="2 4" id="KW-0808">Transferase</keyword>
<dbReference type="RefSeq" id="WP_146561749.1">
    <property type="nucleotide sequence ID" value="NZ_SIHJ01000001.1"/>
</dbReference>
<name>A0A5C5VC38_9BACT</name>
<protein>
    <submittedName>
        <fullName evidence="7">Spermidine synthase</fullName>
        <ecNumber evidence="7">2.5.1.16</ecNumber>
    </submittedName>
</protein>
<dbReference type="PANTHER" id="PTHR43317:SF1">
    <property type="entry name" value="THERMOSPERMINE SYNTHASE ACAULIS5"/>
    <property type="match status" value="1"/>
</dbReference>
<feature type="domain" description="PABS" evidence="6">
    <location>
        <begin position="299"/>
        <end position="468"/>
    </location>
</feature>
<dbReference type="EC" id="2.5.1.16" evidence="7"/>
<feature type="transmembrane region" description="Helical" evidence="5">
    <location>
        <begin position="165"/>
        <end position="187"/>
    </location>
</feature>
<evidence type="ECO:0000256" key="1">
    <source>
        <dbReference type="ARBA" id="ARBA00007867"/>
    </source>
</evidence>
<evidence type="ECO:0000313" key="7">
    <source>
        <dbReference type="EMBL" id="TWT35513.1"/>
    </source>
</evidence>
<dbReference type="GO" id="GO:0006596">
    <property type="term" value="P:polyamine biosynthetic process"/>
    <property type="evidence" value="ECO:0007669"/>
    <property type="project" value="UniProtKB-UniRule"/>
</dbReference>
<evidence type="ECO:0000256" key="2">
    <source>
        <dbReference type="ARBA" id="ARBA00022679"/>
    </source>
</evidence>
<accession>A0A5C5VC38</accession>
<comment type="caution">
    <text evidence="7">The sequence shown here is derived from an EMBL/GenBank/DDBJ whole genome shotgun (WGS) entry which is preliminary data.</text>
</comment>
<evidence type="ECO:0000256" key="3">
    <source>
        <dbReference type="ARBA" id="ARBA00023115"/>
    </source>
</evidence>
<dbReference type="CDD" id="cd02440">
    <property type="entry name" value="AdoMet_MTases"/>
    <property type="match status" value="1"/>
</dbReference>
<evidence type="ECO:0000259" key="6">
    <source>
        <dbReference type="PROSITE" id="PS51006"/>
    </source>
</evidence>
<feature type="transmembrane region" description="Helical" evidence="5">
    <location>
        <begin position="685"/>
        <end position="712"/>
    </location>
</feature>
<keyword evidence="5" id="KW-0472">Membrane</keyword>
<proteinExistence type="inferred from homology"/>
<comment type="caution">
    <text evidence="4">Lacks conserved residue(s) required for the propagation of feature annotation.</text>
</comment>
<keyword evidence="5" id="KW-1133">Transmembrane helix</keyword>
<feature type="transmembrane region" description="Helical" evidence="5">
    <location>
        <begin position="79"/>
        <end position="101"/>
    </location>
</feature>
<evidence type="ECO:0000313" key="8">
    <source>
        <dbReference type="Proteomes" id="UP000316714"/>
    </source>
</evidence>
<feature type="transmembrane region" description="Helical" evidence="5">
    <location>
        <begin position="587"/>
        <end position="607"/>
    </location>
</feature>
<organism evidence="7 8">
    <name type="scientific">Posidoniimonas corsicana</name>
    <dbReference type="NCBI Taxonomy" id="1938618"/>
    <lineage>
        <taxon>Bacteria</taxon>
        <taxon>Pseudomonadati</taxon>
        <taxon>Planctomycetota</taxon>
        <taxon>Planctomycetia</taxon>
        <taxon>Pirellulales</taxon>
        <taxon>Lacipirellulaceae</taxon>
        <taxon>Posidoniimonas</taxon>
    </lineage>
</organism>
<keyword evidence="8" id="KW-1185">Reference proteome</keyword>
<keyword evidence="5" id="KW-0812">Transmembrane</keyword>
<feature type="transmembrane region" description="Helical" evidence="5">
    <location>
        <begin position="193"/>
        <end position="211"/>
    </location>
</feature>
<gene>
    <name evidence="7" type="primary">speE</name>
    <name evidence="7" type="ORF">KOR34_04060</name>
</gene>
<feature type="transmembrane region" description="Helical" evidence="5">
    <location>
        <begin position="558"/>
        <end position="575"/>
    </location>
</feature>
<evidence type="ECO:0000256" key="4">
    <source>
        <dbReference type="PROSITE-ProRule" id="PRU00354"/>
    </source>
</evidence>
<dbReference type="EMBL" id="SIHJ01000001">
    <property type="protein sequence ID" value="TWT35513.1"/>
    <property type="molecule type" value="Genomic_DNA"/>
</dbReference>
<feature type="transmembrane region" description="Helical" evidence="5">
    <location>
        <begin position="613"/>
        <end position="632"/>
    </location>
</feature>